<evidence type="ECO:0000313" key="1">
    <source>
        <dbReference type="EMBL" id="KOF73753.1"/>
    </source>
</evidence>
<name>A0A0L8GA30_OCTBM</name>
<feature type="non-terminal residue" evidence="1">
    <location>
        <position position="1"/>
    </location>
</feature>
<reference evidence="1" key="1">
    <citation type="submission" date="2015-07" db="EMBL/GenBank/DDBJ databases">
        <title>MeaNS - Measles Nucleotide Surveillance Program.</title>
        <authorList>
            <person name="Tran T."/>
            <person name="Druce J."/>
        </authorList>
    </citation>
    <scope>NUCLEOTIDE SEQUENCE</scope>
    <source>
        <strain evidence="1">UCB-OBI-ISO-001</strain>
        <tissue evidence="1">Gonad</tissue>
    </source>
</reference>
<dbReference type="AlphaFoldDB" id="A0A0L8GA30"/>
<sequence length="104" mass="11696">YTHPFLSVPLHFHCPLFPTSLFPPSNLPLTPSLFISLSHTPSLPPYPIYHFHTPPPHSLHFRPFLLAPPHLLPLSLSLSLHPLLKLTQSLSHQHPQSNSDRAAI</sequence>
<gene>
    <name evidence="1" type="ORF">OCBIM_22037349mg</name>
</gene>
<proteinExistence type="predicted"/>
<organism evidence="1">
    <name type="scientific">Octopus bimaculoides</name>
    <name type="common">California two-spotted octopus</name>
    <dbReference type="NCBI Taxonomy" id="37653"/>
    <lineage>
        <taxon>Eukaryota</taxon>
        <taxon>Metazoa</taxon>
        <taxon>Spiralia</taxon>
        <taxon>Lophotrochozoa</taxon>
        <taxon>Mollusca</taxon>
        <taxon>Cephalopoda</taxon>
        <taxon>Coleoidea</taxon>
        <taxon>Octopodiformes</taxon>
        <taxon>Octopoda</taxon>
        <taxon>Incirrata</taxon>
        <taxon>Octopodidae</taxon>
        <taxon>Octopus</taxon>
    </lineage>
</organism>
<accession>A0A0L8GA30</accession>
<protein>
    <submittedName>
        <fullName evidence="1">Uncharacterized protein</fullName>
    </submittedName>
</protein>
<dbReference type="EMBL" id="KQ423009">
    <property type="protein sequence ID" value="KOF73753.1"/>
    <property type="molecule type" value="Genomic_DNA"/>
</dbReference>